<feature type="compositionally biased region" description="Pro residues" evidence="7">
    <location>
        <begin position="267"/>
        <end position="277"/>
    </location>
</feature>
<evidence type="ECO:0000256" key="7">
    <source>
        <dbReference type="SAM" id="MobiDB-lite"/>
    </source>
</evidence>
<feature type="region of interest" description="Disordered" evidence="7">
    <location>
        <begin position="339"/>
        <end position="380"/>
    </location>
</feature>
<evidence type="ECO:0000313" key="10">
    <source>
        <dbReference type="Proteomes" id="UP001142055"/>
    </source>
</evidence>
<sequence>MYSSHQIKESSMTNGITPFQCEYCHRFFKHKRSRDRHVKLHTGDKRFQCAECESAFSRSDHLKIHMKTHDSKKPFQCSFCNRGYNTTAALSSHMQNHKRMNGTNNNDQSKPNMIRPFLMGNHLPPHLRHPHPHPHLHHRMNPLKPIDQSITLKPITESNMNIPKRPLNEIHINQTTIDVDDKDNNSSSSTSSNNNNNNNKVKVDNHLWSITKLLQEHPLQSEQYLQSQLSPSSASASSISSLRSVSSPKSSTSSKSTSIPSSQSQQPPQPPPPPPSASIPTSTSTAGSVPSATPTTTHHHQQQQALAAAAMLQAAHLFPDSLPDLYGASMWQLRSAMASNGSIPSSSPTSSTSNSSPPSFHPHPPPPPPPSYHPPPPTHSLVDKIPQLYNLYDLAYGRNAQSTPMAAMAVAATAQSNYLRLLKSYQDQPWNGLSNSPFIHSTADQMAAAAAAAAAAASNPFPMANLTNSANIARWMALLPPRFF</sequence>
<feature type="compositionally biased region" description="Low complexity" evidence="7">
    <location>
        <begin position="185"/>
        <end position="200"/>
    </location>
</feature>
<keyword evidence="10" id="KW-1185">Reference proteome</keyword>
<evidence type="ECO:0000256" key="1">
    <source>
        <dbReference type="ARBA" id="ARBA00004123"/>
    </source>
</evidence>
<dbReference type="GO" id="GO:0008270">
    <property type="term" value="F:zinc ion binding"/>
    <property type="evidence" value="ECO:0007669"/>
    <property type="project" value="UniProtKB-KW"/>
</dbReference>
<evidence type="ECO:0000259" key="8">
    <source>
        <dbReference type="PROSITE" id="PS50157"/>
    </source>
</evidence>
<keyword evidence="3 6" id="KW-0863">Zinc-finger</keyword>
<name>A0A9Q0M0V7_BLOTA</name>
<dbReference type="InterPro" id="IPR036236">
    <property type="entry name" value="Znf_C2H2_sf"/>
</dbReference>
<dbReference type="OMA" id="QFHMSAP"/>
<feature type="compositionally biased region" description="Low complexity" evidence="7">
    <location>
        <begin position="240"/>
        <end position="266"/>
    </location>
</feature>
<dbReference type="InterPro" id="IPR013087">
    <property type="entry name" value="Znf_C2H2_type"/>
</dbReference>
<feature type="region of interest" description="Disordered" evidence="7">
    <location>
        <begin position="240"/>
        <end position="305"/>
    </location>
</feature>
<evidence type="ECO:0000256" key="3">
    <source>
        <dbReference type="ARBA" id="ARBA00022771"/>
    </source>
</evidence>
<dbReference type="Gene3D" id="3.30.160.60">
    <property type="entry name" value="Classic Zinc Finger"/>
    <property type="match status" value="3"/>
</dbReference>
<gene>
    <name evidence="9" type="ORF">RDWZM_009995</name>
</gene>
<feature type="domain" description="C2H2-type" evidence="8">
    <location>
        <begin position="47"/>
        <end position="74"/>
    </location>
</feature>
<keyword evidence="2" id="KW-0479">Metal-binding</keyword>
<keyword evidence="4" id="KW-0862">Zinc</keyword>
<feature type="domain" description="C2H2-type" evidence="8">
    <location>
        <begin position="75"/>
        <end position="102"/>
    </location>
</feature>
<proteinExistence type="predicted"/>
<dbReference type="SMART" id="SM00355">
    <property type="entry name" value="ZnF_C2H2"/>
    <property type="match status" value="3"/>
</dbReference>
<dbReference type="PANTHER" id="PTHR24396">
    <property type="entry name" value="ZINC FINGER PROTEIN"/>
    <property type="match status" value="1"/>
</dbReference>
<dbReference type="EMBL" id="JAPWDV010000004">
    <property type="protein sequence ID" value="KAJ6215495.1"/>
    <property type="molecule type" value="Genomic_DNA"/>
</dbReference>
<evidence type="ECO:0000256" key="2">
    <source>
        <dbReference type="ARBA" id="ARBA00022723"/>
    </source>
</evidence>
<feature type="compositionally biased region" description="Pro residues" evidence="7">
    <location>
        <begin position="359"/>
        <end position="378"/>
    </location>
</feature>
<comment type="caution">
    <text evidence="9">The sequence shown here is derived from an EMBL/GenBank/DDBJ whole genome shotgun (WGS) entry which is preliminary data.</text>
</comment>
<accession>A0A9Q0M0V7</accession>
<dbReference type="SUPFAM" id="SSF57667">
    <property type="entry name" value="beta-beta-alpha zinc fingers"/>
    <property type="match status" value="2"/>
</dbReference>
<feature type="compositionally biased region" description="Low complexity" evidence="7">
    <location>
        <begin position="278"/>
        <end position="305"/>
    </location>
</feature>
<dbReference type="InterPro" id="IPR051643">
    <property type="entry name" value="Transcr_Reg_ZincFinger"/>
</dbReference>
<dbReference type="AlphaFoldDB" id="A0A9Q0M0V7"/>
<dbReference type="GO" id="GO:0005634">
    <property type="term" value="C:nucleus"/>
    <property type="evidence" value="ECO:0007669"/>
    <property type="project" value="UniProtKB-SubCell"/>
</dbReference>
<dbReference type="Pfam" id="PF13894">
    <property type="entry name" value="zf-C2H2_4"/>
    <property type="match status" value="1"/>
</dbReference>
<feature type="domain" description="C2H2-type" evidence="8">
    <location>
        <begin position="19"/>
        <end position="46"/>
    </location>
</feature>
<dbReference type="PROSITE" id="PS50157">
    <property type="entry name" value="ZINC_FINGER_C2H2_2"/>
    <property type="match status" value="3"/>
</dbReference>
<organism evidence="9 10">
    <name type="scientific">Blomia tropicalis</name>
    <name type="common">Mite</name>
    <dbReference type="NCBI Taxonomy" id="40697"/>
    <lineage>
        <taxon>Eukaryota</taxon>
        <taxon>Metazoa</taxon>
        <taxon>Ecdysozoa</taxon>
        <taxon>Arthropoda</taxon>
        <taxon>Chelicerata</taxon>
        <taxon>Arachnida</taxon>
        <taxon>Acari</taxon>
        <taxon>Acariformes</taxon>
        <taxon>Sarcoptiformes</taxon>
        <taxon>Astigmata</taxon>
        <taxon>Glycyphagoidea</taxon>
        <taxon>Echimyopodidae</taxon>
        <taxon>Blomia</taxon>
    </lineage>
</organism>
<feature type="region of interest" description="Disordered" evidence="7">
    <location>
        <begin position="176"/>
        <end position="201"/>
    </location>
</feature>
<dbReference type="Proteomes" id="UP001142055">
    <property type="component" value="Chromosome 4"/>
</dbReference>
<feature type="compositionally biased region" description="Low complexity" evidence="7">
    <location>
        <begin position="344"/>
        <end position="358"/>
    </location>
</feature>
<protein>
    <recommendedName>
        <fullName evidence="8">C2H2-type domain-containing protein</fullName>
    </recommendedName>
</protein>
<comment type="subcellular location">
    <subcellularLocation>
        <location evidence="1">Nucleus</location>
    </subcellularLocation>
</comment>
<evidence type="ECO:0000256" key="5">
    <source>
        <dbReference type="ARBA" id="ARBA00023242"/>
    </source>
</evidence>
<keyword evidence="5" id="KW-0539">Nucleus</keyword>
<dbReference type="FunFam" id="3.30.160.60:FF:000483">
    <property type="entry name" value="Zinc finger protein 423"/>
    <property type="match status" value="1"/>
</dbReference>
<evidence type="ECO:0000256" key="4">
    <source>
        <dbReference type="ARBA" id="ARBA00022833"/>
    </source>
</evidence>
<dbReference type="GO" id="GO:0000981">
    <property type="term" value="F:DNA-binding transcription factor activity, RNA polymerase II-specific"/>
    <property type="evidence" value="ECO:0007669"/>
    <property type="project" value="TreeGrafter"/>
</dbReference>
<dbReference type="GO" id="GO:0000978">
    <property type="term" value="F:RNA polymerase II cis-regulatory region sequence-specific DNA binding"/>
    <property type="evidence" value="ECO:0007669"/>
    <property type="project" value="TreeGrafter"/>
</dbReference>
<dbReference type="Pfam" id="PF00096">
    <property type="entry name" value="zf-C2H2"/>
    <property type="match status" value="1"/>
</dbReference>
<evidence type="ECO:0000256" key="6">
    <source>
        <dbReference type="PROSITE-ProRule" id="PRU00042"/>
    </source>
</evidence>
<dbReference type="PROSITE" id="PS00028">
    <property type="entry name" value="ZINC_FINGER_C2H2_1"/>
    <property type="match status" value="3"/>
</dbReference>
<dbReference type="PANTHER" id="PTHR24396:SF19">
    <property type="entry name" value="FI01119P"/>
    <property type="match status" value="1"/>
</dbReference>
<evidence type="ECO:0000313" key="9">
    <source>
        <dbReference type="EMBL" id="KAJ6215495.1"/>
    </source>
</evidence>
<reference evidence="9" key="1">
    <citation type="submission" date="2022-12" db="EMBL/GenBank/DDBJ databases">
        <title>Genome assemblies of Blomia tropicalis.</title>
        <authorList>
            <person name="Cui Y."/>
        </authorList>
    </citation>
    <scope>NUCLEOTIDE SEQUENCE</scope>
    <source>
        <tissue evidence="9">Adult mites</tissue>
    </source>
</reference>